<gene>
    <name evidence="2" type="ORF">COT91_03930</name>
</gene>
<sequence length="279" mass="31326">MQLPENIELALQEKVINIVEALQGVSRRLWVGLVATIILIIPLSIGFRIVFKELILNAYVSTPITYVSPSGEDLRITDKGIVSVGDSRYGAYARVVNPNNNVMQRSFEYEFILSDSSGDVLEKFKAESYILPDQERALIMPASFSGKEPVSVEVLLSDPNWIRARDIQSLSFIFENQTFGLADGQFVATAVLRNDNPYIIPEIEITSLLLDINHKVVGANFTTVNDVLPRESRFFRHVWPGELQGEVALVEFRASVNQMKKGSLLTEEANIFDQFDGRE</sequence>
<protein>
    <submittedName>
        <fullName evidence="2">Uncharacterized protein</fullName>
    </submittedName>
</protein>
<feature type="transmembrane region" description="Helical" evidence="1">
    <location>
        <begin position="29"/>
        <end position="51"/>
    </location>
</feature>
<accession>A0A2H0VCZ9</accession>
<reference evidence="3" key="1">
    <citation type="submission" date="2017-09" db="EMBL/GenBank/DDBJ databases">
        <title>Depth-based differentiation of microbial function through sediment-hosted aquifers and enrichment of novel symbionts in the deep terrestrial subsurface.</title>
        <authorList>
            <person name="Probst A.J."/>
            <person name="Ladd B."/>
            <person name="Jarett J.K."/>
            <person name="Geller-Mcgrath D.E."/>
            <person name="Sieber C.M.K."/>
            <person name="Emerson J.B."/>
            <person name="Anantharaman K."/>
            <person name="Thomas B.C."/>
            <person name="Malmstrom R."/>
            <person name="Stieglmeier M."/>
            <person name="Klingl A."/>
            <person name="Woyke T."/>
            <person name="Ryan C.M."/>
            <person name="Banfield J.F."/>
        </authorList>
    </citation>
    <scope>NUCLEOTIDE SEQUENCE [LARGE SCALE GENOMIC DNA]</scope>
</reference>
<evidence type="ECO:0000313" key="3">
    <source>
        <dbReference type="Proteomes" id="UP000230557"/>
    </source>
</evidence>
<evidence type="ECO:0000313" key="2">
    <source>
        <dbReference type="EMBL" id="PIR96951.1"/>
    </source>
</evidence>
<dbReference type="Proteomes" id="UP000230557">
    <property type="component" value="Unassembled WGS sequence"/>
</dbReference>
<name>A0A2H0VCZ9_9BACT</name>
<organism evidence="2 3">
    <name type="scientific">Candidatus Doudnabacteria bacterium CG10_big_fil_rev_8_21_14_0_10_41_10</name>
    <dbReference type="NCBI Taxonomy" id="1974551"/>
    <lineage>
        <taxon>Bacteria</taxon>
        <taxon>Candidatus Doudnaibacteriota</taxon>
    </lineage>
</organism>
<evidence type="ECO:0000256" key="1">
    <source>
        <dbReference type="SAM" id="Phobius"/>
    </source>
</evidence>
<dbReference type="AlphaFoldDB" id="A0A2H0VCZ9"/>
<dbReference type="EMBL" id="PFAJ01000052">
    <property type="protein sequence ID" value="PIR96951.1"/>
    <property type="molecule type" value="Genomic_DNA"/>
</dbReference>
<keyword evidence="1" id="KW-0472">Membrane</keyword>
<keyword evidence="1" id="KW-0812">Transmembrane</keyword>
<keyword evidence="1" id="KW-1133">Transmembrane helix</keyword>
<comment type="caution">
    <text evidence="2">The sequence shown here is derived from an EMBL/GenBank/DDBJ whole genome shotgun (WGS) entry which is preliminary data.</text>
</comment>
<proteinExistence type="predicted"/>